<dbReference type="STRING" id="208224.BH713_05945"/>
<dbReference type="AlphaFoldDB" id="A0A242VVM3"/>
<dbReference type="Proteomes" id="UP000230495">
    <property type="component" value="Unassembled WGS sequence"/>
</dbReference>
<dbReference type="PIRSF" id="PIRSF002599">
    <property type="entry name" value="Cold_shock_A"/>
    <property type="match status" value="1"/>
</dbReference>
<evidence type="ECO:0000313" key="8">
    <source>
        <dbReference type="Proteomes" id="UP000250603"/>
    </source>
</evidence>
<evidence type="ECO:0000313" key="6">
    <source>
        <dbReference type="EMBL" id="RAY26692.1"/>
    </source>
</evidence>
<dbReference type="EMBL" id="QMCK01000032">
    <property type="protein sequence ID" value="RAY26692.1"/>
    <property type="molecule type" value="Genomic_DNA"/>
</dbReference>
<proteinExistence type="predicted"/>
<dbReference type="InterPro" id="IPR012156">
    <property type="entry name" value="Cold_shock_CspA"/>
</dbReference>
<accession>A0A242VVM3</accession>
<dbReference type="Gene3D" id="6.20.370.130">
    <property type="match status" value="1"/>
</dbReference>
<dbReference type="InterPro" id="IPR002059">
    <property type="entry name" value="CSP_DNA-bd"/>
</dbReference>
<keyword evidence="8" id="KW-1185">Reference proteome</keyword>
<evidence type="ECO:0000259" key="4">
    <source>
        <dbReference type="PROSITE" id="PS51857"/>
    </source>
</evidence>
<evidence type="ECO:0000313" key="5">
    <source>
        <dbReference type="EMBL" id="PJD75428.1"/>
    </source>
</evidence>
<comment type="subcellular location">
    <subcellularLocation>
        <location evidence="1 3">Cytoplasm</location>
    </subcellularLocation>
</comment>
<dbReference type="PROSITE" id="PS51857">
    <property type="entry name" value="CSD_2"/>
    <property type="match status" value="1"/>
</dbReference>
<dbReference type="InterPro" id="IPR012340">
    <property type="entry name" value="NA-bd_OB-fold"/>
</dbReference>
<comment type="caution">
    <text evidence="5">The sequence shown here is derived from an EMBL/GenBank/DDBJ whole genome shotgun (WGS) entry which is preliminary data.</text>
</comment>
<dbReference type="NCBIfam" id="NF007062">
    <property type="entry name" value="PRK09507.1"/>
    <property type="match status" value="1"/>
</dbReference>
<keyword evidence="2" id="KW-0963">Cytoplasm</keyword>
<dbReference type="GO" id="GO:0005829">
    <property type="term" value="C:cytosol"/>
    <property type="evidence" value="ECO:0007669"/>
    <property type="project" value="UniProtKB-ARBA"/>
</dbReference>
<dbReference type="Pfam" id="PF00313">
    <property type="entry name" value="CSD"/>
    <property type="match status" value="1"/>
</dbReference>
<dbReference type="NCBIfam" id="NF008190">
    <property type="entry name" value="PRK10943.1"/>
    <property type="match status" value="1"/>
</dbReference>
<gene>
    <name evidence="5" type="ORF">B9Q37_07565</name>
    <name evidence="6" type="ORF">DP181_11025</name>
</gene>
<evidence type="ECO:0000256" key="2">
    <source>
        <dbReference type="ARBA" id="ARBA00022490"/>
    </source>
</evidence>
<reference evidence="5 7" key="1">
    <citation type="journal article" date="2017" name="J. Antimicrob. Chemother.">
        <title>Characterization of the population structure, drug resistance mechanisms and plasmids of the community-associated Enterobacter cloacae complex in China.</title>
        <authorList>
            <person name="Zhou K."/>
            <person name="Yu W."/>
            <person name="Cao X."/>
            <person name="Shen P."/>
            <person name="Lu H."/>
            <person name="Luo Q."/>
            <person name="Rossen J.W.A."/>
            <person name="Xiao Y."/>
        </authorList>
    </citation>
    <scope>NUCLEOTIDE SEQUENCE [LARGE SCALE GENOMIC DNA]</scope>
    <source>
        <strain evidence="5">ECC1097</strain>
    </source>
</reference>
<dbReference type="InterPro" id="IPR019844">
    <property type="entry name" value="CSD_CS"/>
</dbReference>
<name>A0A242VVM3_9ENTR</name>
<dbReference type="PROSITE" id="PS00352">
    <property type="entry name" value="CSD_1"/>
    <property type="match status" value="1"/>
</dbReference>
<dbReference type="InterPro" id="IPR050181">
    <property type="entry name" value="Cold_shock_domain"/>
</dbReference>
<evidence type="ECO:0000256" key="1">
    <source>
        <dbReference type="ARBA" id="ARBA00004496"/>
    </source>
</evidence>
<dbReference type="EMBL" id="NEEU01000003">
    <property type="protein sequence ID" value="PJD75428.1"/>
    <property type="molecule type" value="Genomic_DNA"/>
</dbReference>
<dbReference type="SUPFAM" id="SSF50249">
    <property type="entry name" value="Nucleic acid-binding proteins"/>
    <property type="match status" value="1"/>
</dbReference>
<dbReference type="InterPro" id="IPR011129">
    <property type="entry name" value="CSD"/>
</dbReference>
<dbReference type="Gene3D" id="2.40.50.140">
    <property type="entry name" value="Nucleic acid-binding proteins"/>
    <property type="match status" value="1"/>
</dbReference>
<organism evidence="5">
    <name type="scientific">Enterobacter kobei</name>
    <dbReference type="NCBI Taxonomy" id="208224"/>
    <lineage>
        <taxon>Bacteria</taxon>
        <taxon>Pseudomonadati</taxon>
        <taxon>Pseudomonadota</taxon>
        <taxon>Gammaproteobacteria</taxon>
        <taxon>Enterobacterales</taxon>
        <taxon>Enterobacteriaceae</taxon>
        <taxon>Enterobacter</taxon>
        <taxon>Enterobacter cloacae complex</taxon>
    </lineage>
</organism>
<sequence>MSFFNVKVILMSKIKGNVKWFNESKGFGFITPEDGSKDVFVHFSAIQSNGFKTLAEGQRVEFEITNGAKGPSAANVIAL</sequence>
<dbReference type="GO" id="GO:0003676">
    <property type="term" value="F:nucleic acid binding"/>
    <property type="evidence" value="ECO:0007669"/>
    <property type="project" value="InterPro"/>
</dbReference>
<dbReference type="CDD" id="cd04458">
    <property type="entry name" value="CSP_CDS"/>
    <property type="match status" value="1"/>
</dbReference>
<evidence type="ECO:0000256" key="3">
    <source>
        <dbReference type="RuleBase" id="RU000408"/>
    </source>
</evidence>
<dbReference type="PRINTS" id="PR00050">
    <property type="entry name" value="COLDSHOCK"/>
</dbReference>
<dbReference type="PANTHER" id="PTHR11544">
    <property type="entry name" value="COLD SHOCK DOMAIN CONTAINING PROTEINS"/>
    <property type="match status" value="1"/>
</dbReference>
<dbReference type="FunFam" id="2.40.50.140:FF:000006">
    <property type="entry name" value="Cold shock protein CspC"/>
    <property type="match status" value="1"/>
</dbReference>
<feature type="domain" description="CSD" evidence="4">
    <location>
        <begin position="13"/>
        <end position="78"/>
    </location>
</feature>
<evidence type="ECO:0000313" key="7">
    <source>
        <dbReference type="Proteomes" id="UP000230495"/>
    </source>
</evidence>
<dbReference type="SMART" id="SM00357">
    <property type="entry name" value="CSP"/>
    <property type="match status" value="1"/>
</dbReference>
<reference evidence="6 8" key="2">
    <citation type="submission" date="2018-06" db="EMBL/GenBank/DDBJ databases">
        <title>ACT-28, a chromosomally-encoded AmpC with carbapenemase activity from Enterobacter kobei.</title>
        <authorList>
            <person name="Jousset A.B."/>
            <person name="Oueslati S."/>
            <person name="Bernabeu S."/>
            <person name="Takissian J."/>
            <person name="Creton E."/>
            <person name="Vogel A."/>
            <person name="Cotellon G."/>
            <person name="Bonnin R.A."/>
            <person name="Dortet L."/>
            <person name="Naas T."/>
        </authorList>
    </citation>
    <scope>NUCLEOTIDE SEQUENCE [LARGE SCALE GENOMIC DNA]</scope>
    <source>
        <strain evidence="6 8">149H6</strain>
    </source>
</reference>
<dbReference type="Proteomes" id="UP000250603">
    <property type="component" value="Unassembled WGS sequence"/>
</dbReference>
<protein>
    <submittedName>
        <fullName evidence="5">Cold-shock protein</fullName>
    </submittedName>
</protein>